<evidence type="ECO:0000313" key="3">
    <source>
        <dbReference type="Proteomes" id="UP000504635"/>
    </source>
</evidence>
<dbReference type="Pfam" id="PF00307">
    <property type="entry name" value="CH"/>
    <property type="match status" value="1"/>
</dbReference>
<name>A0A6J2X614_SITOR</name>
<dbReference type="CDD" id="cd21207">
    <property type="entry name" value="CH_dMP20-like"/>
    <property type="match status" value="1"/>
</dbReference>
<feature type="domain" description="Calponin-homology (CH)" evidence="2">
    <location>
        <begin position="17"/>
        <end position="122"/>
    </location>
</feature>
<comment type="similarity">
    <text evidence="1">Belongs to the calponin family.</text>
</comment>
<gene>
    <name evidence="4" type="primary">LOC115875335</name>
</gene>
<dbReference type="AlphaFoldDB" id="A0A6J2X614"/>
<dbReference type="PROSITE" id="PS51122">
    <property type="entry name" value="CALPONIN_2"/>
    <property type="match status" value="1"/>
</dbReference>
<reference evidence="4" key="1">
    <citation type="submission" date="2025-08" db="UniProtKB">
        <authorList>
            <consortium name="RefSeq"/>
        </authorList>
    </citation>
    <scope>IDENTIFICATION</scope>
    <source>
        <tissue evidence="4">Gonads</tissue>
    </source>
</reference>
<dbReference type="Pfam" id="PF00402">
    <property type="entry name" value="Calponin"/>
    <property type="match status" value="1"/>
</dbReference>
<accession>A0A6J2X614</accession>
<dbReference type="InterPro" id="IPR001715">
    <property type="entry name" value="CH_dom"/>
</dbReference>
<dbReference type="PANTHER" id="PTHR47385:SF24">
    <property type="entry name" value="MUSCLE-SPECIFIC PROTEIN 20"/>
    <property type="match status" value="1"/>
</dbReference>
<evidence type="ECO:0000256" key="1">
    <source>
        <dbReference type="ARBA" id="ARBA00009631"/>
    </source>
</evidence>
<dbReference type="KEGG" id="soy:115875335"/>
<dbReference type="SMART" id="SM00033">
    <property type="entry name" value="CH"/>
    <property type="match status" value="1"/>
</dbReference>
<organism evidence="3 4">
    <name type="scientific">Sitophilus oryzae</name>
    <name type="common">Rice weevil</name>
    <name type="synonym">Curculio oryzae</name>
    <dbReference type="NCBI Taxonomy" id="7048"/>
    <lineage>
        <taxon>Eukaryota</taxon>
        <taxon>Metazoa</taxon>
        <taxon>Ecdysozoa</taxon>
        <taxon>Arthropoda</taxon>
        <taxon>Hexapoda</taxon>
        <taxon>Insecta</taxon>
        <taxon>Pterygota</taxon>
        <taxon>Neoptera</taxon>
        <taxon>Endopterygota</taxon>
        <taxon>Coleoptera</taxon>
        <taxon>Polyphaga</taxon>
        <taxon>Cucujiformia</taxon>
        <taxon>Curculionidae</taxon>
        <taxon>Dryophthorinae</taxon>
        <taxon>Sitophilus</taxon>
    </lineage>
</organism>
<keyword evidence="3" id="KW-1185">Reference proteome</keyword>
<protein>
    <submittedName>
        <fullName evidence="4">Muscle-specific protein 20</fullName>
    </submittedName>
</protein>
<dbReference type="InterPro" id="IPR050606">
    <property type="entry name" value="Calponin-like"/>
</dbReference>
<dbReference type="InterPro" id="IPR003096">
    <property type="entry name" value="SM22_calponin"/>
</dbReference>
<proteinExistence type="inferred from homology"/>
<dbReference type="CTD" id="36468"/>
<dbReference type="Gene3D" id="1.10.418.10">
    <property type="entry name" value="Calponin-like domain"/>
    <property type="match status" value="1"/>
</dbReference>
<dbReference type="InterPro" id="IPR036872">
    <property type="entry name" value="CH_dom_sf"/>
</dbReference>
<dbReference type="FunCoup" id="A0A6J2X614">
    <property type="interactions" value="32"/>
</dbReference>
<dbReference type="InParanoid" id="A0A6J2X614"/>
<evidence type="ECO:0000259" key="2">
    <source>
        <dbReference type="PROSITE" id="PS50021"/>
    </source>
</evidence>
<dbReference type="PANTHER" id="PTHR47385">
    <property type="entry name" value="CALPONIN"/>
    <property type="match status" value="1"/>
</dbReference>
<evidence type="ECO:0000313" key="4">
    <source>
        <dbReference type="RefSeq" id="XP_030746618.1"/>
    </source>
</evidence>
<sequence length="184" mass="20166">MSLERQVQAKLAAKRSPQQDKEAQEWVEAILGAKFPPGQLYEDVIKDGTILCQVINKLAPGSVPKINTSGGQFKFMENINNFQAAIKKYGVADVDVFQTVDLWEKKDIAQVTNTLFALGRATYKHPEWPGPYLGPKPADENKRDFSEEQLKAGQTIIGLQAGQNKGATQAGQNIGAGRKIIIGK</sequence>
<dbReference type="GO" id="GO:0015629">
    <property type="term" value="C:actin cytoskeleton"/>
    <property type="evidence" value="ECO:0007669"/>
    <property type="project" value="TreeGrafter"/>
</dbReference>
<dbReference type="GO" id="GO:0007015">
    <property type="term" value="P:actin filament organization"/>
    <property type="evidence" value="ECO:0007669"/>
    <property type="project" value="TreeGrafter"/>
</dbReference>
<dbReference type="SUPFAM" id="SSF47576">
    <property type="entry name" value="Calponin-homology domain, CH-domain"/>
    <property type="match status" value="1"/>
</dbReference>
<dbReference type="GO" id="GO:0051015">
    <property type="term" value="F:actin filament binding"/>
    <property type="evidence" value="ECO:0007669"/>
    <property type="project" value="TreeGrafter"/>
</dbReference>
<dbReference type="OrthoDB" id="21595at2759"/>
<dbReference type="InterPro" id="IPR000557">
    <property type="entry name" value="Calponin_repeat"/>
</dbReference>
<dbReference type="GeneID" id="115875335"/>
<dbReference type="PROSITE" id="PS50021">
    <property type="entry name" value="CH"/>
    <property type="match status" value="1"/>
</dbReference>
<dbReference type="PRINTS" id="PR00888">
    <property type="entry name" value="SM22CALPONIN"/>
</dbReference>
<dbReference type="RefSeq" id="XP_030746618.1">
    <property type="nucleotide sequence ID" value="XM_030890758.1"/>
</dbReference>
<dbReference type="Proteomes" id="UP000504635">
    <property type="component" value="Unplaced"/>
</dbReference>